<dbReference type="InterPro" id="IPR032305">
    <property type="entry name" value="GTP-bd_M"/>
</dbReference>
<dbReference type="Gene3D" id="3.40.50.300">
    <property type="entry name" value="P-loop containing nucleotide triphosphate hydrolases"/>
    <property type="match status" value="1"/>
</dbReference>
<dbReference type="PRINTS" id="PR00326">
    <property type="entry name" value="GTP1OBG"/>
</dbReference>
<comment type="function">
    <text evidence="5">GTPase that associates with the 50S ribosomal subunit and may have a role during protein synthesis or ribosome biogenesis.</text>
</comment>
<dbReference type="GO" id="GO:0005737">
    <property type="term" value="C:cytoplasm"/>
    <property type="evidence" value="ECO:0007669"/>
    <property type="project" value="UniProtKB-SubCell"/>
</dbReference>
<feature type="domain" description="Hflx-type G" evidence="8">
    <location>
        <begin position="212"/>
        <end position="381"/>
    </location>
</feature>
<keyword evidence="4 5" id="KW-0342">GTP-binding</keyword>
<gene>
    <name evidence="5" type="primary">hflX</name>
    <name evidence="9" type="ORF">C8N31_107203</name>
</gene>
<keyword evidence="1 7" id="KW-0479">Metal-binding</keyword>
<dbReference type="Pfam" id="PF19275">
    <property type="entry name" value="HflX_C"/>
    <property type="match status" value="1"/>
</dbReference>
<comment type="similarity">
    <text evidence="5">Belongs to the TRAFAC class OBG-HflX-like GTPase superfamily. HflX GTPase family.</text>
</comment>
<dbReference type="InterPro" id="IPR006073">
    <property type="entry name" value="GTP-bd"/>
</dbReference>
<keyword evidence="2 5" id="KW-0547">Nucleotide-binding</keyword>
<dbReference type="PANTHER" id="PTHR10229:SF0">
    <property type="entry name" value="GTP-BINDING PROTEIN 6-RELATED"/>
    <property type="match status" value="1"/>
</dbReference>
<feature type="binding site" evidence="6">
    <location>
        <begin position="218"/>
        <end position="225"/>
    </location>
    <ligand>
        <name>GTP</name>
        <dbReference type="ChEBI" id="CHEBI:37565"/>
    </ligand>
</feature>
<feature type="binding site" evidence="7">
    <location>
        <position position="245"/>
    </location>
    <ligand>
        <name>Mg(2+)</name>
        <dbReference type="ChEBI" id="CHEBI:18420"/>
    </ligand>
</feature>
<dbReference type="NCBIfam" id="TIGR03156">
    <property type="entry name" value="GTP_HflX"/>
    <property type="match status" value="1"/>
</dbReference>
<protein>
    <recommendedName>
        <fullName evidence="5">GTPase HflX</fullName>
    </recommendedName>
    <alternativeName>
        <fullName evidence="5">GTP-binding protein HflX</fullName>
    </alternativeName>
</protein>
<dbReference type="InterPro" id="IPR025121">
    <property type="entry name" value="GTPase_HflX_N"/>
</dbReference>
<comment type="subcellular location">
    <subcellularLocation>
        <location evidence="5">Cytoplasm</location>
    </subcellularLocation>
    <text evidence="5">May associate with membranes.</text>
</comment>
<dbReference type="GO" id="GO:0003924">
    <property type="term" value="F:GTPase activity"/>
    <property type="evidence" value="ECO:0007669"/>
    <property type="project" value="UniProtKB-UniRule"/>
</dbReference>
<accession>A0A2T6CDC0</accession>
<comment type="cofactor">
    <cofactor evidence="7">
        <name>Mg(2+)</name>
        <dbReference type="ChEBI" id="CHEBI:18420"/>
    </cofactor>
</comment>
<evidence type="ECO:0000256" key="3">
    <source>
        <dbReference type="ARBA" id="ARBA00022842"/>
    </source>
</evidence>
<keyword evidence="5" id="KW-0963">Cytoplasm</keyword>
<reference evidence="9 10" key="1">
    <citation type="submission" date="2018-04" db="EMBL/GenBank/DDBJ databases">
        <title>Genomic Encyclopedia of Archaeal and Bacterial Type Strains, Phase II (KMG-II): from individual species to whole genera.</title>
        <authorList>
            <person name="Goeker M."/>
        </authorList>
    </citation>
    <scope>NUCLEOTIDE SEQUENCE [LARGE SCALE GENOMIC DNA]</scope>
    <source>
        <strain evidence="9 10">DSM 12244</strain>
    </source>
</reference>
<dbReference type="Gene3D" id="6.10.250.2860">
    <property type="match status" value="1"/>
</dbReference>
<dbReference type="GO" id="GO:0005525">
    <property type="term" value="F:GTP binding"/>
    <property type="evidence" value="ECO:0007669"/>
    <property type="project" value="UniProtKB-UniRule"/>
</dbReference>
<dbReference type="CDD" id="cd01878">
    <property type="entry name" value="HflX"/>
    <property type="match status" value="1"/>
</dbReference>
<dbReference type="PANTHER" id="PTHR10229">
    <property type="entry name" value="GTP-BINDING PROTEIN HFLX"/>
    <property type="match status" value="1"/>
</dbReference>
<dbReference type="HAMAP" id="MF_00900">
    <property type="entry name" value="GTPase_HflX"/>
    <property type="match status" value="1"/>
</dbReference>
<feature type="binding site" evidence="6">
    <location>
        <begin position="243"/>
        <end position="247"/>
    </location>
    <ligand>
        <name>GTP</name>
        <dbReference type="ChEBI" id="CHEBI:37565"/>
    </ligand>
</feature>
<dbReference type="PIRSF" id="PIRSF006809">
    <property type="entry name" value="GTP-binding_hflX_prd"/>
    <property type="match status" value="1"/>
</dbReference>
<dbReference type="EMBL" id="QBKU01000007">
    <property type="protein sequence ID" value="PTX73500.1"/>
    <property type="molecule type" value="Genomic_DNA"/>
</dbReference>
<evidence type="ECO:0000256" key="1">
    <source>
        <dbReference type="ARBA" id="ARBA00022723"/>
    </source>
</evidence>
<dbReference type="GO" id="GO:0046872">
    <property type="term" value="F:metal ion binding"/>
    <property type="evidence" value="ECO:0007669"/>
    <property type="project" value="UniProtKB-KW"/>
</dbReference>
<dbReference type="PROSITE" id="PS51705">
    <property type="entry name" value="G_HFLX"/>
    <property type="match status" value="1"/>
</dbReference>
<evidence type="ECO:0000313" key="10">
    <source>
        <dbReference type="Proteomes" id="UP000244092"/>
    </source>
</evidence>
<dbReference type="Pfam" id="PF16360">
    <property type="entry name" value="GTP-bdg_M"/>
    <property type="match status" value="1"/>
</dbReference>
<evidence type="ECO:0000259" key="8">
    <source>
        <dbReference type="PROSITE" id="PS51705"/>
    </source>
</evidence>
<feature type="binding site" evidence="6">
    <location>
        <begin position="265"/>
        <end position="268"/>
    </location>
    <ligand>
        <name>GTP</name>
        <dbReference type="ChEBI" id="CHEBI:37565"/>
    </ligand>
</feature>
<keyword evidence="3 7" id="KW-0460">Magnesium</keyword>
<feature type="binding site" evidence="6">
    <location>
        <begin position="332"/>
        <end position="335"/>
    </location>
    <ligand>
        <name>GTP</name>
        <dbReference type="ChEBI" id="CHEBI:37565"/>
    </ligand>
</feature>
<evidence type="ECO:0000256" key="2">
    <source>
        <dbReference type="ARBA" id="ARBA00022741"/>
    </source>
</evidence>
<dbReference type="InterPro" id="IPR045498">
    <property type="entry name" value="HflX_C"/>
</dbReference>
<dbReference type="Pfam" id="PF13167">
    <property type="entry name" value="GTP-bdg_N"/>
    <property type="match status" value="1"/>
</dbReference>
<dbReference type="GO" id="GO:0043022">
    <property type="term" value="F:ribosome binding"/>
    <property type="evidence" value="ECO:0007669"/>
    <property type="project" value="TreeGrafter"/>
</dbReference>
<comment type="subunit">
    <text evidence="5">Monomer. Associates with the 50S ribosomal subunit.</text>
</comment>
<sequence length="432" mass="47854">MSRTQFQIDDTDGPRVTRAWVLHPDIRSNPDRRDPKPALEEAVSLARALPQLEVVGADVVPLRSVSAGMLFGSGKIKEVHDLLEAAEVELVLVDGPVSPVQQRNLEKAWGVKLLDRTGLILEIFSDRAATREGVLQVEMAALNYQRTRLVRAWTHLERQRGGLGFVGGPGETQIEADRRAIDEQLVRLRRQLEKVVKTRALHRAARAKVPYPIVALVGYTNAGKSTLFNRLTGAEVMAKDMLFATLDPTMRSLVLPDGPEIILSDTVGFISDLPTELVAAFRATLEEVLAADIICHVRDISHAETEEQARDVLEILTSLGVPEETRTFEIWNKIDQLTPEAADAMRQRAERDENVLAISAITGEGLEGLQAAVAEALQGAVRDADLTLGFAEGKKRAWLFAQDVVQEERQTDDGFELTVRWSAQQEAQFQRL</sequence>
<organism evidence="9 10">
    <name type="scientific">Sulfitobacter mediterraneus</name>
    <dbReference type="NCBI Taxonomy" id="83219"/>
    <lineage>
        <taxon>Bacteria</taxon>
        <taxon>Pseudomonadati</taxon>
        <taxon>Pseudomonadota</taxon>
        <taxon>Alphaproteobacteria</taxon>
        <taxon>Rhodobacterales</taxon>
        <taxon>Roseobacteraceae</taxon>
        <taxon>Sulfitobacter</taxon>
    </lineage>
</organism>
<dbReference type="Gene3D" id="3.40.50.11060">
    <property type="entry name" value="GTPase HflX, N-terminal domain"/>
    <property type="match status" value="1"/>
</dbReference>
<dbReference type="InterPro" id="IPR027417">
    <property type="entry name" value="P-loop_NTPase"/>
</dbReference>
<evidence type="ECO:0000313" key="9">
    <source>
        <dbReference type="EMBL" id="PTX73500.1"/>
    </source>
</evidence>
<proteinExistence type="inferred from homology"/>
<evidence type="ECO:0000256" key="4">
    <source>
        <dbReference type="ARBA" id="ARBA00023134"/>
    </source>
</evidence>
<dbReference type="InterPro" id="IPR016496">
    <property type="entry name" value="GTPase_HflX"/>
</dbReference>
<feature type="binding site" evidence="7">
    <location>
        <position position="225"/>
    </location>
    <ligand>
        <name>Mg(2+)</name>
        <dbReference type="ChEBI" id="CHEBI:18420"/>
    </ligand>
</feature>
<dbReference type="InterPro" id="IPR042108">
    <property type="entry name" value="GTPase_HflX_N_sf"/>
</dbReference>
<dbReference type="AlphaFoldDB" id="A0A2T6CDC0"/>
<dbReference type="OrthoDB" id="9812272at2"/>
<name>A0A2T6CDC0_9RHOB</name>
<dbReference type="SUPFAM" id="SSF52540">
    <property type="entry name" value="P-loop containing nucleoside triphosphate hydrolases"/>
    <property type="match status" value="1"/>
</dbReference>
<comment type="caution">
    <text evidence="9">The sequence shown here is derived from an EMBL/GenBank/DDBJ whole genome shotgun (WGS) entry which is preliminary data.</text>
</comment>
<evidence type="ECO:0000256" key="5">
    <source>
        <dbReference type="HAMAP-Rule" id="MF_00900"/>
    </source>
</evidence>
<dbReference type="InterPro" id="IPR030394">
    <property type="entry name" value="G_HFLX_dom"/>
</dbReference>
<dbReference type="RefSeq" id="WP_037917383.1">
    <property type="nucleotide sequence ID" value="NZ_QBKU01000007.1"/>
</dbReference>
<dbReference type="Pfam" id="PF01926">
    <property type="entry name" value="MMR_HSR1"/>
    <property type="match status" value="1"/>
</dbReference>
<evidence type="ECO:0000256" key="6">
    <source>
        <dbReference type="PIRSR" id="PIRSR006809-1"/>
    </source>
</evidence>
<evidence type="ECO:0000256" key="7">
    <source>
        <dbReference type="PIRSR" id="PIRSR006809-2"/>
    </source>
</evidence>
<dbReference type="Proteomes" id="UP000244092">
    <property type="component" value="Unassembled WGS sequence"/>
</dbReference>